<comment type="caution">
    <text evidence="4">The sequence shown here is derived from an EMBL/GenBank/DDBJ whole genome shotgun (WGS) entry which is preliminary data.</text>
</comment>
<keyword evidence="2" id="KW-0732">Signal</keyword>
<name>A0ABR9JPP1_9ACTN</name>
<dbReference type="Proteomes" id="UP000627838">
    <property type="component" value="Unassembled WGS sequence"/>
</dbReference>
<gene>
    <name evidence="4" type="ORF">H4W34_002373</name>
</gene>
<dbReference type="RefSeq" id="WP_192759216.1">
    <property type="nucleotide sequence ID" value="NZ_JADBDZ010000001.1"/>
</dbReference>
<dbReference type="EMBL" id="JADBDZ010000001">
    <property type="protein sequence ID" value="MBE1532540.1"/>
    <property type="molecule type" value="Genomic_DNA"/>
</dbReference>
<evidence type="ECO:0000256" key="1">
    <source>
        <dbReference type="SAM" id="MobiDB-lite"/>
    </source>
</evidence>
<feature type="chain" id="PRO_5047051691" description="Peptidase M15C domain-containing protein" evidence="2">
    <location>
        <begin position="25"/>
        <end position="245"/>
    </location>
</feature>
<keyword evidence="5" id="KW-1185">Reference proteome</keyword>
<evidence type="ECO:0000256" key="2">
    <source>
        <dbReference type="SAM" id="SignalP"/>
    </source>
</evidence>
<dbReference type="PROSITE" id="PS51257">
    <property type="entry name" value="PROKAR_LIPOPROTEIN"/>
    <property type="match status" value="1"/>
</dbReference>
<evidence type="ECO:0000259" key="3">
    <source>
        <dbReference type="Pfam" id="PF13539"/>
    </source>
</evidence>
<proteinExistence type="predicted"/>
<protein>
    <recommendedName>
        <fullName evidence="3">Peptidase M15C domain-containing protein</fullName>
    </recommendedName>
</protein>
<feature type="compositionally biased region" description="Low complexity" evidence="1">
    <location>
        <begin position="35"/>
        <end position="55"/>
    </location>
</feature>
<dbReference type="InterPro" id="IPR009045">
    <property type="entry name" value="Zn_M74/Hedgehog-like"/>
</dbReference>
<dbReference type="Pfam" id="PF13539">
    <property type="entry name" value="Peptidase_M15_4"/>
    <property type="match status" value="1"/>
</dbReference>
<evidence type="ECO:0000313" key="4">
    <source>
        <dbReference type="EMBL" id="MBE1532540.1"/>
    </source>
</evidence>
<sequence>MPGRRLAKSAAAAAALLTMGVAAACGGGDGDDRGTAPATPPTATGTAESPSAAPTNMKFQSDIKKVTARDLPHSWREGCPVEPADLRMIEMTYWGFDDRPHTGGRLVVNESAAEELVPVFEKLYEMRYPIARMEPVDKYDGSDFDSIEANNTSAFNCRQATGSGSWSQHAYGLAIDINPCQNPYVSADGSIAHPDCVKYGDRDLDEPGMIHAGDAVVDAFADIGWGWGGTWTGAKDYQHFSSNGR</sequence>
<dbReference type="Gene3D" id="3.30.1380.10">
    <property type="match status" value="1"/>
</dbReference>
<feature type="signal peptide" evidence="2">
    <location>
        <begin position="1"/>
        <end position="24"/>
    </location>
</feature>
<feature type="region of interest" description="Disordered" evidence="1">
    <location>
        <begin position="25"/>
        <end position="59"/>
    </location>
</feature>
<accession>A0ABR9JPP1</accession>
<dbReference type="InterPro" id="IPR039561">
    <property type="entry name" value="Peptidase_M15C"/>
</dbReference>
<feature type="domain" description="Peptidase M15C" evidence="3">
    <location>
        <begin position="161"/>
        <end position="241"/>
    </location>
</feature>
<dbReference type="SUPFAM" id="SSF55166">
    <property type="entry name" value="Hedgehog/DD-peptidase"/>
    <property type="match status" value="1"/>
</dbReference>
<organism evidence="4 5">
    <name type="scientific">Actinomadura algeriensis</name>
    <dbReference type="NCBI Taxonomy" id="1679523"/>
    <lineage>
        <taxon>Bacteria</taxon>
        <taxon>Bacillati</taxon>
        <taxon>Actinomycetota</taxon>
        <taxon>Actinomycetes</taxon>
        <taxon>Streptosporangiales</taxon>
        <taxon>Thermomonosporaceae</taxon>
        <taxon>Actinomadura</taxon>
    </lineage>
</organism>
<reference evidence="4 5" key="1">
    <citation type="submission" date="2020-10" db="EMBL/GenBank/DDBJ databases">
        <title>Sequencing the genomes of 1000 actinobacteria strains.</title>
        <authorList>
            <person name="Klenk H.-P."/>
        </authorList>
    </citation>
    <scope>NUCLEOTIDE SEQUENCE [LARGE SCALE GENOMIC DNA]</scope>
    <source>
        <strain evidence="4 5">DSM 46744</strain>
    </source>
</reference>
<evidence type="ECO:0000313" key="5">
    <source>
        <dbReference type="Proteomes" id="UP000627838"/>
    </source>
</evidence>